<feature type="compositionally biased region" description="Polar residues" evidence="5">
    <location>
        <begin position="240"/>
        <end position="254"/>
    </location>
</feature>
<evidence type="ECO:0000256" key="6">
    <source>
        <dbReference type="SAM" id="Phobius"/>
    </source>
</evidence>
<dbReference type="Pfam" id="PF12999">
    <property type="entry name" value="PRKCSH-like"/>
    <property type="match status" value="1"/>
</dbReference>
<protein>
    <recommendedName>
        <fullName evidence="1">Glucosidase 2 subunit beta</fullName>
    </recommendedName>
</protein>
<dbReference type="InterPro" id="IPR036607">
    <property type="entry name" value="PRKCSH"/>
</dbReference>
<evidence type="ECO:0000256" key="1">
    <source>
        <dbReference type="ARBA" id="ARBA00022387"/>
    </source>
</evidence>
<dbReference type="WBParaSite" id="TREG1_130010.1">
    <property type="protein sequence ID" value="TREG1_130010.1"/>
    <property type="gene ID" value="TREG1_130010"/>
</dbReference>
<reference evidence="9" key="2">
    <citation type="submission" date="2023-11" db="UniProtKB">
        <authorList>
            <consortium name="WormBaseParasite"/>
        </authorList>
    </citation>
    <scope>IDENTIFICATION</scope>
</reference>
<name>A0AA85IZ28_TRIRE</name>
<reference evidence="8" key="1">
    <citation type="submission" date="2022-06" db="EMBL/GenBank/DDBJ databases">
        <authorList>
            <person name="Berger JAMES D."/>
            <person name="Berger JAMES D."/>
        </authorList>
    </citation>
    <scope>NUCLEOTIDE SEQUENCE [LARGE SCALE GENOMIC DNA]</scope>
</reference>
<keyword evidence="6" id="KW-1133">Transmembrane helix</keyword>
<dbReference type="InterPro" id="IPR039794">
    <property type="entry name" value="Gtb1-like"/>
</dbReference>
<feature type="region of interest" description="Disordered" evidence="5">
    <location>
        <begin position="215"/>
        <end position="351"/>
    </location>
</feature>
<sequence>MNYAEVYRGPSTFIPQSRSEHKEIRLVYTSSCKRYWILYFVTNSIVALLHFFEMWSVSYSSSVFIFIVSVIQGAELPHGVPLSKSSFYQVGHPFTCLDGSSTISWWKVNDDYCDCRDGSDEPGTSACLNGRFSCRDLQYRPVLLPSAYVNDSVCDCCDGSDEYGDVERCPSTCGALEASLREARSVKRNQLEQGHKIFREYVENLKERKAKGLFEEVKPTEQHDSHHNLQLETSGDENPLPSNDDSAQPHLSNNDNKEHATQAVEEQPQHNDEDNKHSGPNHDDVHESGHQDDEHHHPDPEEPDQQHDYEDDHHNEQNDDSRPDPEALPSHEGSFDPQHKPTPVPIDYGPEEGFRMLTELSDGCLEVDDREYTYSLCAFKSVHQRPLGSSKSDIGTCIGRWGRWLEGDGNEKSYEVMYYENGMSCWNGPTRSTKVFVHCGDTNKITSVSEPSRCEYVMQLITPAACSEDPDQLFKRLHPEL</sequence>
<evidence type="ECO:0000256" key="3">
    <source>
        <dbReference type="ARBA" id="ARBA00022824"/>
    </source>
</evidence>
<keyword evidence="6" id="KW-0812">Transmembrane</keyword>
<evidence type="ECO:0000256" key="2">
    <source>
        <dbReference type="ARBA" id="ARBA00022729"/>
    </source>
</evidence>
<dbReference type="InterPro" id="IPR009011">
    <property type="entry name" value="Man6P_isomerase_rcpt-bd_dom_sf"/>
</dbReference>
<dbReference type="InterPro" id="IPR044865">
    <property type="entry name" value="MRH_dom"/>
</dbReference>
<evidence type="ECO:0000313" key="8">
    <source>
        <dbReference type="Proteomes" id="UP000050795"/>
    </source>
</evidence>
<evidence type="ECO:0000259" key="7">
    <source>
        <dbReference type="PROSITE" id="PS51914"/>
    </source>
</evidence>
<feature type="transmembrane region" description="Helical" evidence="6">
    <location>
        <begin position="35"/>
        <end position="52"/>
    </location>
</feature>
<keyword evidence="3" id="KW-0256">Endoplasmic reticulum</keyword>
<dbReference type="Pfam" id="PF13015">
    <property type="entry name" value="PRKCSH_1"/>
    <property type="match status" value="1"/>
</dbReference>
<dbReference type="GO" id="GO:0017177">
    <property type="term" value="C:glucosidase II complex"/>
    <property type="evidence" value="ECO:0007669"/>
    <property type="project" value="TreeGrafter"/>
</dbReference>
<dbReference type="SUPFAM" id="SSF50911">
    <property type="entry name" value="Mannose 6-phosphate receptor domain"/>
    <property type="match status" value="1"/>
</dbReference>
<keyword evidence="6" id="KW-0472">Membrane</keyword>
<accession>A0AA85IZ28</accession>
<organism evidence="8 9">
    <name type="scientific">Trichobilharzia regenti</name>
    <name type="common">Nasal bird schistosome</name>
    <dbReference type="NCBI Taxonomy" id="157069"/>
    <lineage>
        <taxon>Eukaryota</taxon>
        <taxon>Metazoa</taxon>
        <taxon>Spiralia</taxon>
        <taxon>Lophotrochozoa</taxon>
        <taxon>Platyhelminthes</taxon>
        <taxon>Trematoda</taxon>
        <taxon>Digenea</taxon>
        <taxon>Strigeidida</taxon>
        <taxon>Schistosomatoidea</taxon>
        <taxon>Schistosomatidae</taxon>
        <taxon>Trichobilharzia</taxon>
    </lineage>
</organism>
<dbReference type="PANTHER" id="PTHR12630">
    <property type="entry name" value="N-LINKED OLIGOSACCHARIDE PROCESSING"/>
    <property type="match status" value="1"/>
</dbReference>
<keyword evidence="2" id="KW-0732">Signal</keyword>
<dbReference type="PANTHER" id="PTHR12630:SF1">
    <property type="entry name" value="GLUCOSIDASE 2 SUBUNIT BETA"/>
    <property type="match status" value="1"/>
</dbReference>
<dbReference type="Proteomes" id="UP000050795">
    <property type="component" value="Unassembled WGS sequence"/>
</dbReference>
<dbReference type="InterPro" id="IPR028146">
    <property type="entry name" value="PRKCSH_N"/>
</dbReference>
<dbReference type="PROSITE" id="PS51914">
    <property type="entry name" value="MRH"/>
    <property type="match status" value="1"/>
</dbReference>
<keyword evidence="4" id="KW-1015">Disulfide bond</keyword>
<evidence type="ECO:0000256" key="5">
    <source>
        <dbReference type="SAM" id="MobiDB-lite"/>
    </source>
</evidence>
<evidence type="ECO:0000256" key="4">
    <source>
        <dbReference type="ARBA" id="ARBA00023157"/>
    </source>
</evidence>
<evidence type="ECO:0000313" key="9">
    <source>
        <dbReference type="WBParaSite" id="TREG1_130010.1"/>
    </source>
</evidence>
<feature type="compositionally biased region" description="Basic and acidic residues" evidence="5">
    <location>
        <begin position="215"/>
        <end position="229"/>
    </location>
</feature>
<dbReference type="AlphaFoldDB" id="A0AA85IZ28"/>
<proteinExistence type="predicted"/>
<feature type="domain" description="MRH" evidence="7">
    <location>
        <begin position="362"/>
        <end position="468"/>
    </location>
</feature>
<keyword evidence="8" id="KW-1185">Reference proteome</keyword>
<feature type="compositionally biased region" description="Basic and acidic residues" evidence="5">
    <location>
        <begin position="267"/>
        <end position="325"/>
    </location>
</feature>
<dbReference type="Gene3D" id="2.70.130.10">
    <property type="entry name" value="Mannose-6-phosphate receptor binding domain"/>
    <property type="match status" value="1"/>
</dbReference>
<dbReference type="GO" id="GO:0006491">
    <property type="term" value="P:N-glycan processing"/>
    <property type="evidence" value="ECO:0007669"/>
    <property type="project" value="TreeGrafter"/>
</dbReference>